<dbReference type="GO" id="GO:0005634">
    <property type="term" value="C:nucleus"/>
    <property type="evidence" value="ECO:0007669"/>
    <property type="project" value="TreeGrafter"/>
</dbReference>
<keyword evidence="2" id="KW-0315">Glutamine amidotransferase</keyword>
<dbReference type="InterPro" id="IPR029062">
    <property type="entry name" value="Class_I_gatase-like"/>
</dbReference>
<accession>A0A9P4LGW2</accession>
<feature type="domain" description="Glutamine amidotransferase" evidence="1">
    <location>
        <begin position="35"/>
        <end position="219"/>
    </location>
</feature>
<dbReference type="InterPro" id="IPR017926">
    <property type="entry name" value="GATASE"/>
</dbReference>
<evidence type="ECO:0000313" key="3">
    <source>
        <dbReference type="Proteomes" id="UP000799777"/>
    </source>
</evidence>
<dbReference type="InterPro" id="IPR044992">
    <property type="entry name" value="ChyE-like"/>
</dbReference>
<dbReference type="SUPFAM" id="SSF52317">
    <property type="entry name" value="Class I glutamine amidotransferase-like"/>
    <property type="match status" value="1"/>
</dbReference>
<evidence type="ECO:0000259" key="1">
    <source>
        <dbReference type="Pfam" id="PF00117"/>
    </source>
</evidence>
<reference evidence="2" key="1">
    <citation type="journal article" date="2020" name="Stud. Mycol.">
        <title>101 Dothideomycetes genomes: a test case for predicting lifestyles and emergence of pathogens.</title>
        <authorList>
            <person name="Haridas S."/>
            <person name="Albert R."/>
            <person name="Binder M."/>
            <person name="Bloem J."/>
            <person name="Labutti K."/>
            <person name="Salamov A."/>
            <person name="Andreopoulos B."/>
            <person name="Baker S."/>
            <person name="Barry K."/>
            <person name="Bills G."/>
            <person name="Bluhm B."/>
            <person name="Cannon C."/>
            <person name="Castanera R."/>
            <person name="Culley D."/>
            <person name="Daum C."/>
            <person name="Ezra D."/>
            <person name="Gonzalez J."/>
            <person name="Henrissat B."/>
            <person name="Kuo A."/>
            <person name="Liang C."/>
            <person name="Lipzen A."/>
            <person name="Lutzoni F."/>
            <person name="Magnuson J."/>
            <person name="Mondo S."/>
            <person name="Nolan M."/>
            <person name="Ohm R."/>
            <person name="Pangilinan J."/>
            <person name="Park H.-J."/>
            <person name="Ramirez L."/>
            <person name="Alfaro M."/>
            <person name="Sun H."/>
            <person name="Tritt A."/>
            <person name="Yoshinaga Y."/>
            <person name="Zwiers L.-H."/>
            <person name="Turgeon B."/>
            <person name="Goodwin S."/>
            <person name="Spatafora J."/>
            <person name="Crous P."/>
            <person name="Grigoriev I."/>
        </authorList>
    </citation>
    <scope>NUCLEOTIDE SEQUENCE</scope>
    <source>
        <strain evidence="2">CBS 110217</strain>
    </source>
</reference>
<dbReference type="PANTHER" id="PTHR42695">
    <property type="entry name" value="GLUTAMINE AMIDOTRANSFERASE YLR126C-RELATED"/>
    <property type="match status" value="1"/>
</dbReference>
<name>A0A9P4LGW2_9PLEO</name>
<dbReference type="OrthoDB" id="1669814at2759"/>
<dbReference type="Gene3D" id="3.40.50.880">
    <property type="match status" value="1"/>
</dbReference>
<proteinExistence type="predicted"/>
<dbReference type="Pfam" id="PF00117">
    <property type="entry name" value="GATase"/>
    <property type="match status" value="1"/>
</dbReference>
<comment type="caution">
    <text evidence="2">The sequence shown here is derived from an EMBL/GenBank/DDBJ whole genome shotgun (WGS) entry which is preliminary data.</text>
</comment>
<sequence length="287" mass="31289">MAQTLRICMLNADAPVPAIVDQRAPTYGRIFHNLLSAAASQIAPDVKVTSTDFDVVNGQYPTSLADFDAIIISGSANSAYDDLDWIRGLDAYTLDVYQNEPRVKIFGSCFGHQLMCQSLLGARAVRVEQDPKGWEIGVQDIILHDHFRSALRANTLGILGDIPESIRLQFVHHDHVVLPTPDSLPLDWMPLGSTQHCAVQGIYKPGRILTLQGHFEFDRFVNGETVRYFFPKLAPQALSQHLDAIDADDDAVGAAMMVLGFLLEKGSGQAGATRAVVGGLLTPPLVE</sequence>
<dbReference type="PROSITE" id="PS51273">
    <property type="entry name" value="GATASE_TYPE_1"/>
    <property type="match status" value="1"/>
</dbReference>
<dbReference type="GO" id="GO:0005829">
    <property type="term" value="C:cytosol"/>
    <property type="evidence" value="ECO:0007669"/>
    <property type="project" value="TreeGrafter"/>
</dbReference>
<dbReference type="Proteomes" id="UP000799777">
    <property type="component" value="Unassembled WGS sequence"/>
</dbReference>
<protein>
    <submittedName>
        <fullName evidence="2">Class I glutamine amidotransferase-like protein</fullName>
    </submittedName>
</protein>
<dbReference type="PANTHER" id="PTHR42695:SF6">
    <property type="entry name" value="GLUTAMINE AMIDOTRANSFERASE DOMAIN-CONTAINING PROTEIN"/>
    <property type="match status" value="1"/>
</dbReference>
<evidence type="ECO:0000313" key="2">
    <source>
        <dbReference type="EMBL" id="KAF2023987.1"/>
    </source>
</evidence>
<dbReference type="AlphaFoldDB" id="A0A9P4LGW2"/>
<dbReference type="EMBL" id="ML978314">
    <property type="protein sequence ID" value="KAF2023987.1"/>
    <property type="molecule type" value="Genomic_DNA"/>
</dbReference>
<keyword evidence="3" id="KW-1185">Reference proteome</keyword>
<organism evidence="2 3">
    <name type="scientific">Setomelanomma holmii</name>
    <dbReference type="NCBI Taxonomy" id="210430"/>
    <lineage>
        <taxon>Eukaryota</taxon>
        <taxon>Fungi</taxon>
        <taxon>Dikarya</taxon>
        <taxon>Ascomycota</taxon>
        <taxon>Pezizomycotina</taxon>
        <taxon>Dothideomycetes</taxon>
        <taxon>Pleosporomycetidae</taxon>
        <taxon>Pleosporales</taxon>
        <taxon>Pleosporineae</taxon>
        <taxon>Phaeosphaeriaceae</taxon>
        <taxon>Setomelanomma</taxon>
    </lineage>
</organism>
<gene>
    <name evidence="2" type="ORF">EK21DRAFT_79717</name>
</gene>
<dbReference type="CDD" id="cd01741">
    <property type="entry name" value="GATase1_1"/>
    <property type="match status" value="1"/>
</dbReference>